<reference evidence="2 3" key="2">
    <citation type="submission" date="2024-05" db="EMBL/GenBank/DDBJ databases">
        <authorList>
            <person name="Chen Y."/>
            <person name="Shah S."/>
            <person name="Dougan E. K."/>
            <person name="Thang M."/>
            <person name="Chan C."/>
        </authorList>
    </citation>
    <scope>NUCLEOTIDE SEQUENCE [LARGE SCALE GENOMIC DNA]</scope>
</reference>
<dbReference type="EMBL" id="CAMXCT020006667">
    <property type="protein sequence ID" value="CAL1171359.1"/>
    <property type="molecule type" value="Genomic_DNA"/>
</dbReference>
<reference evidence="1" key="1">
    <citation type="submission" date="2022-10" db="EMBL/GenBank/DDBJ databases">
        <authorList>
            <person name="Chen Y."/>
            <person name="Dougan E. K."/>
            <person name="Chan C."/>
            <person name="Rhodes N."/>
            <person name="Thang M."/>
        </authorList>
    </citation>
    <scope>NUCLEOTIDE SEQUENCE</scope>
</reference>
<organism evidence="1">
    <name type="scientific">Cladocopium goreaui</name>
    <dbReference type="NCBI Taxonomy" id="2562237"/>
    <lineage>
        <taxon>Eukaryota</taxon>
        <taxon>Sar</taxon>
        <taxon>Alveolata</taxon>
        <taxon>Dinophyceae</taxon>
        <taxon>Suessiales</taxon>
        <taxon>Symbiodiniaceae</taxon>
        <taxon>Cladocopium</taxon>
    </lineage>
</organism>
<accession>A0A9P1GN98</accession>
<dbReference type="Proteomes" id="UP001152797">
    <property type="component" value="Unassembled WGS sequence"/>
</dbReference>
<evidence type="ECO:0000313" key="3">
    <source>
        <dbReference type="Proteomes" id="UP001152797"/>
    </source>
</evidence>
<gene>
    <name evidence="1" type="ORF">C1SCF055_LOCUS42587</name>
</gene>
<protein>
    <submittedName>
        <fullName evidence="1">Uncharacterized protein</fullName>
    </submittedName>
</protein>
<dbReference type="EMBL" id="CAMXCT030006667">
    <property type="protein sequence ID" value="CAL4805296.1"/>
    <property type="molecule type" value="Genomic_DNA"/>
</dbReference>
<sequence length="240" mass="27004">MQEVYAEDPRVWNAIFEIVVADLRKCETEGIPLGGDQGHPTDELQRVQGMVAITEFREVGFATFVPVVKGSIGKTCHLAAMDQAFQVELPLPWTRESPLTRELLVDGSVNGKTRFYQLDVWHSIHLGIGKTWIGGGVMMLSTLVPGSNHDERISVIASEYLAFCREARLDPIIRRIDSRTFGTTTDPTGTWSKAGVTSSFMLFLQQFCEKRAEAIQCNDRFRVFVPFLYVGVDFYFLSDN</sequence>
<dbReference type="AlphaFoldDB" id="A0A9P1GN98"/>
<evidence type="ECO:0000313" key="1">
    <source>
        <dbReference type="EMBL" id="CAI4017984.1"/>
    </source>
</evidence>
<comment type="caution">
    <text evidence="1">The sequence shown here is derived from an EMBL/GenBank/DDBJ whole genome shotgun (WGS) entry which is preliminary data.</text>
</comment>
<evidence type="ECO:0000313" key="2">
    <source>
        <dbReference type="EMBL" id="CAL4805296.1"/>
    </source>
</evidence>
<dbReference type="EMBL" id="CAMXCT010006667">
    <property type="protein sequence ID" value="CAI4017984.1"/>
    <property type="molecule type" value="Genomic_DNA"/>
</dbReference>
<name>A0A9P1GN98_9DINO</name>
<keyword evidence="3" id="KW-1185">Reference proteome</keyword>
<proteinExistence type="predicted"/>